<sequence length="1149" mass="133218">MNNSVERKLVNLRKRLDQLGYRQPLGIESLPLVEKLFSDLVHTTESLRNAKLSAGKTEKESRNMDALLEPHRTENAKLVRENNQLHLELLKLREDKDRTVRELKTHVRKLDHETSDLKFLNNQYVLKVRCLEKDSKAKAERIQQLQEKNMQAVVQTPGGKKLSVPFRRQRMQIDELVPSSSTSAYPVPQPDDPYVADLLQLADGRIHELQEDIIKLKLDVTTAQDCIKHLESQVEERDKEIERLNHVLQGGRPHEVISLEAQTISNEKLIAHLNLQIEYLQETNRTLEEKLEALQQKKKNASEEVANLSLKNLELCEELTEIDQLTKRMQMDKEHMLETADIQLQTTNKEIERQQKTIEDLEDLLTKIRKEQSDGEFEKDRLRDQLVELKEQNQKLEGLVNFLEDEKVRLQDKVEKMMAADKELVMELETMRSKYGVCGREHSPSRLDAFVKSLEEERDYYRLEAERYKRTRGAAELSPSPDRGRSPKSKGIMGKVQEELRRVMKERDQLKASLLDIEKQTEDIQNNVKALCQEKDHYKMLYKQAQDELKLSRNKPVSADDLNLNQVEVKLQQMTADRDALLDRLKVAQTSALSDRQEVERRILDLEVTVKNLEQERQDLRSQVCLLKENREEMEVRSAALVHSAEELTQQRAQTNALRLLQEQMEQSLCDTQHTLSVKMNELQAAHLQIESLQERLGELSQHSSKHKEELVALQKSISALDREKDALQDEVDQKTEKLLVLQEELLQKEKTLEDVRLTVKHMDTSLAQLQGALKSREREILSLRRQLEAAQEELGSLRRDKDVFIRENRRLQDDLTTMTRENQTLHAEMEEAFHEKDELKLRVHSYISEVSRIEKLVAAKEQENRDLLERFRTAHSEMKEREQKLQQAEGQNTSIRLELLSSDTERRQLRDTVGQQDREIQQHTEALQAYEAQLSSLLRGMAKTETDLHAAQEEKAALLLDLASVRELCVKLNAGKELTSRQLTSKTMDLERVTGELEDVRSELELLKKQLASERLTVRSLETLLSTNRQKEFQTHLTASERESELKVLRDRLTLAESKNADLGRDVSQLHGKVSQQQTEMDVLKRQLTSERFERERAVQELRRQGLSFSSPLSASSSSQQTPTERSLLKTLDHTADKSADKAVSFKD</sequence>
<dbReference type="FunCoup" id="A0A2I4D2V9">
    <property type="interactions" value="979"/>
</dbReference>
<dbReference type="PANTHER" id="PTHR20544:SF0">
    <property type="entry name" value="NUCLEOPROTEIN TPR_MLP1 DOMAIN-CONTAINING PROTEIN"/>
    <property type="match status" value="1"/>
</dbReference>
<evidence type="ECO:0000256" key="4">
    <source>
        <dbReference type="ARBA" id="ARBA00038123"/>
    </source>
</evidence>
<proteinExistence type="inferred from homology"/>
<evidence type="ECO:0000256" key="1">
    <source>
        <dbReference type="ARBA" id="ARBA00004114"/>
    </source>
</evidence>
<dbReference type="KEGG" id="alim:106534466"/>
<evidence type="ECO:0000256" key="5">
    <source>
        <dbReference type="SAM" id="Coils"/>
    </source>
</evidence>
<feature type="coiled-coil region" evidence="5">
    <location>
        <begin position="199"/>
        <end position="420"/>
    </location>
</feature>
<accession>A0A2I4D2V9</accession>
<dbReference type="STRING" id="52670.A0A2I4D2V9"/>
<evidence type="ECO:0000256" key="2">
    <source>
        <dbReference type="ARBA" id="ARBA00022490"/>
    </source>
</evidence>
<name>A0A2I4D2V9_AUSLI</name>
<gene>
    <name evidence="8" type="primary">cep135</name>
</gene>
<dbReference type="Gene3D" id="1.10.287.1490">
    <property type="match status" value="1"/>
</dbReference>
<evidence type="ECO:0000313" key="8">
    <source>
        <dbReference type="RefSeq" id="XP_013886568.1"/>
    </source>
</evidence>
<dbReference type="CTD" id="9662"/>
<evidence type="ECO:0000313" key="7">
    <source>
        <dbReference type="Proteomes" id="UP000192220"/>
    </source>
</evidence>
<protein>
    <submittedName>
        <fullName evidence="8">Centrosomal protein of 135 kDa</fullName>
    </submittedName>
</protein>
<organism evidence="7 8">
    <name type="scientific">Austrofundulus limnaeus</name>
    <name type="common">Annual killifish</name>
    <dbReference type="NCBI Taxonomy" id="52670"/>
    <lineage>
        <taxon>Eukaryota</taxon>
        <taxon>Metazoa</taxon>
        <taxon>Chordata</taxon>
        <taxon>Craniata</taxon>
        <taxon>Vertebrata</taxon>
        <taxon>Euteleostomi</taxon>
        <taxon>Actinopterygii</taxon>
        <taxon>Neopterygii</taxon>
        <taxon>Teleostei</taxon>
        <taxon>Neoteleostei</taxon>
        <taxon>Acanthomorphata</taxon>
        <taxon>Ovalentaria</taxon>
        <taxon>Atherinomorphae</taxon>
        <taxon>Cyprinodontiformes</taxon>
        <taxon>Rivulidae</taxon>
        <taxon>Austrofundulus</taxon>
    </lineage>
</organism>
<feature type="region of interest" description="Disordered" evidence="6">
    <location>
        <begin position="471"/>
        <end position="493"/>
    </location>
</feature>
<feature type="coiled-coil region" evidence="5">
    <location>
        <begin position="676"/>
        <end position="1025"/>
    </location>
</feature>
<keyword evidence="5" id="KW-0175">Coiled coil</keyword>
<keyword evidence="2" id="KW-0963">Cytoplasm</keyword>
<dbReference type="Proteomes" id="UP000192220">
    <property type="component" value="Unplaced"/>
</dbReference>
<dbReference type="AlphaFoldDB" id="A0A2I4D2V9"/>
<evidence type="ECO:0000256" key="6">
    <source>
        <dbReference type="SAM" id="MobiDB-lite"/>
    </source>
</evidence>
<dbReference type="CDD" id="cd22292">
    <property type="entry name" value="cc_Cep135_MBD"/>
    <property type="match status" value="1"/>
</dbReference>
<keyword evidence="7" id="KW-1185">Reference proteome</keyword>
<dbReference type="GO" id="GO:0005814">
    <property type="term" value="C:centriole"/>
    <property type="evidence" value="ECO:0007669"/>
    <property type="project" value="UniProtKB-SubCell"/>
</dbReference>
<comment type="subcellular location">
    <subcellularLocation>
        <location evidence="1">Cytoplasm</location>
        <location evidence="1">Cytoskeleton</location>
        <location evidence="1">Microtubule organizing center</location>
        <location evidence="1">Centrosome</location>
        <location evidence="1">Centriole</location>
    </subcellularLocation>
</comment>
<dbReference type="PANTHER" id="PTHR20544">
    <property type="entry name" value="CENTROSOMAL PROTEIN CEP135"/>
    <property type="match status" value="1"/>
</dbReference>
<keyword evidence="3" id="KW-0206">Cytoskeleton</keyword>
<dbReference type="InterPro" id="IPR051877">
    <property type="entry name" value="Centriole_BasalBody_StrucProt"/>
</dbReference>
<comment type="similarity">
    <text evidence="4">Belongs to the CEP135/TSGA10 family.</text>
</comment>
<reference evidence="8" key="1">
    <citation type="submission" date="2025-08" db="UniProtKB">
        <authorList>
            <consortium name="RefSeq"/>
        </authorList>
    </citation>
    <scope>IDENTIFICATION</scope>
</reference>
<dbReference type="RefSeq" id="XP_013886568.1">
    <property type="nucleotide sequence ID" value="XM_014031114.1"/>
</dbReference>
<feature type="region of interest" description="Disordered" evidence="6">
    <location>
        <begin position="1105"/>
        <end position="1135"/>
    </location>
</feature>
<dbReference type="SUPFAM" id="SSF57997">
    <property type="entry name" value="Tropomyosin"/>
    <property type="match status" value="1"/>
</dbReference>
<dbReference type="InParanoid" id="A0A2I4D2V9"/>
<dbReference type="GeneID" id="106534466"/>
<feature type="compositionally biased region" description="Low complexity" evidence="6">
    <location>
        <begin position="1109"/>
        <end position="1120"/>
    </location>
</feature>
<evidence type="ECO:0000256" key="3">
    <source>
        <dbReference type="ARBA" id="ARBA00023212"/>
    </source>
</evidence>
<dbReference type="OrthoDB" id="10254663at2759"/>